<comment type="similarity">
    <text evidence="2">Belongs to the RIB43A family.</text>
</comment>
<reference evidence="11 12" key="1">
    <citation type="submission" date="2008-07" db="EMBL/GenBank/DDBJ databases">
        <authorList>
            <person name="El-Sayed N."/>
            <person name="Caler E."/>
            <person name="Inman J."/>
            <person name="Amedeo P."/>
            <person name="Hass B."/>
            <person name="Wortman J."/>
        </authorList>
    </citation>
    <scope>NUCLEOTIDE SEQUENCE [LARGE SCALE GENOMIC DNA]</scope>
    <source>
        <strain evidence="12">ATCC 50983 / TXsc</strain>
    </source>
</reference>
<evidence type="ECO:0000256" key="10">
    <source>
        <dbReference type="SAM" id="Coils"/>
    </source>
</evidence>
<keyword evidence="7" id="KW-0206">Cytoskeleton</keyword>
<comment type="subcellular location">
    <subcellularLocation>
        <location evidence="1">Cytoplasm</location>
        <location evidence="1">Cytoskeleton</location>
        <location evidence="1">Flagellum axoneme</location>
    </subcellularLocation>
</comment>
<comment type="subunit">
    <text evidence="9">Microtubule inner protein component of sperm flagellar doublet microtubules.</text>
</comment>
<evidence type="ECO:0000256" key="1">
    <source>
        <dbReference type="ARBA" id="ARBA00004611"/>
    </source>
</evidence>
<dbReference type="InterPro" id="IPR008805">
    <property type="entry name" value="RIB43A"/>
</dbReference>
<evidence type="ECO:0000256" key="2">
    <source>
        <dbReference type="ARBA" id="ARBA00006875"/>
    </source>
</evidence>
<evidence type="ECO:0000256" key="3">
    <source>
        <dbReference type="ARBA" id="ARBA00022490"/>
    </source>
</evidence>
<protein>
    <submittedName>
        <fullName evidence="11">Uncharacterized protein</fullName>
    </submittedName>
</protein>
<sequence length="249" mass="28527">MFYDREHSVIRRDLSIDIEHVGPSAAQVFAGEFVEDKKAMQEELVHGLLSLIMRSLRTGTSSLYFSEAWRGKRRRIKSYLNVIQIVMIGEAALELAFAELSKLDFETRLAIDTEEEASTRAARRALDEYNAELLNGDIGTNSDFKGVSLKGKQEVLESQAQQVEQRIRRVTEENDRTARDAAQAEAQRLEAVRIHDEQEKQRRSAAKALVEENMRLAEDQNRVRMRTEETYAPSIKETFFDQFAKSACH</sequence>
<dbReference type="Proteomes" id="UP000007800">
    <property type="component" value="Unassembled WGS sequence"/>
</dbReference>
<keyword evidence="6" id="KW-0969">Cilium</keyword>
<feature type="coiled-coil region" evidence="10">
    <location>
        <begin position="153"/>
        <end position="201"/>
    </location>
</feature>
<keyword evidence="3" id="KW-0963">Cytoplasm</keyword>
<keyword evidence="8" id="KW-0966">Cell projection</keyword>
<dbReference type="Pfam" id="PF05914">
    <property type="entry name" value="RIB43A"/>
    <property type="match status" value="1"/>
</dbReference>
<gene>
    <name evidence="11" type="ORF">Pmar_PMAR019941</name>
</gene>
<evidence type="ECO:0000313" key="12">
    <source>
        <dbReference type="Proteomes" id="UP000007800"/>
    </source>
</evidence>
<evidence type="ECO:0000256" key="9">
    <source>
        <dbReference type="ARBA" id="ARBA00046435"/>
    </source>
</evidence>
<keyword evidence="5 10" id="KW-0175">Coiled coil</keyword>
<dbReference type="GeneID" id="9048449"/>
<dbReference type="RefSeq" id="XP_002786263.1">
    <property type="nucleotide sequence ID" value="XM_002786217.1"/>
</dbReference>
<dbReference type="InParanoid" id="C5KC28"/>
<keyword evidence="12" id="KW-1185">Reference proteome</keyword>
<evidence type="ECO:0000256" key="5">
    <source>
        <dbReference type="ARBA" id="ARBA00023054"/>
    </source>
</evidence>
<keyword evidence="4" id="KW-0282">Flagellum</keyword>
<dbReference type="AlphaFoldDB" id="C5KC28"/>
<evidence type="ECO:0000256" key="6">
    <source>
        <dbReference type="ARBA" id="ARBA00023069"/>
    </source>
</evidence>
<accession>C5KC28</accession>
<evidence type="ECO:0000256" key="7">
    <source>
        <dbReference type="ARBA" id="ARBA00023212"/>
    </source>
</evidence>
<evidence type="ECO:0000313" key="11">
    <source>
        <dbReference type="EMBL" id="EER18059.1"/>
    </source>
</evidence>
<proteinExistence type="inferred from homology"/>
<evidence type="ECO:0000256" key="8">
    <source>
        <dbReference type="ARBA" id="ARBA00023273"/>
    </source>
</evidence>
<evidence type="ECO:0000256" key="4">
    <source>
        <dbReference type="ARBA" id="ARBA00022846"/>
    </source>
</evidence>
<organism evidence="12">
    <name type="scientific">Perkinsus marinus (strain ATCC 50983 / TXsc)</name>
    <dbReference type="NCBI Taxonomy" id="423536"/>
    <lineage>
        <taxon>Eukaryota</taxon>
        <taxon>Sar</taxon>
        <taxon>Alveolata</taxon>
        <taxon>Perkinsozoa</taxon>
        <taxon>Perkinsea</taxon>
        <taxon>Perkinsida</taxon>
        <taxon>Perkinsidae</taxon>
        <taxon>Perkinsus</taxon>
    </lineage>
</organism>
<name>C5KC28_PERM5</name>
<dbReference type="EMBL" id="GG671946">
    <property type="protein sequence ID" value="EER18059.1"/>
    <property type="molecule type" value="Genomic_DNA"/>
</dbReference>